<organism evidence="6 7">
    <name type="scientific">Chilo suppressalis</name>
    <name type="common">Asiatic rice borer moth</name>
    <dbReference type="NCBI Taxonomy" id="168631"/>
    <lineage>
        <taxon>Eukaryota</taxon>
        <taxon>Metazoa</taxon>
        <taxon>Ecdysozoa</taxon>
        <taxon>Arthropoda</taxon>
        <taxon>Hexapoda</taxon>
        <taxon>Insecta</taxon>
        <taxon>Pterygota</taxon>
        <taxon>Neoptera</taxon>
        <taxon>Endopterygota</taxon>
        <taxon>Lepidoptera</taxon>
        <taxon>Glossata</taxon>
        <taxon>Ditrysia</taxon>
        <taxon>Pyraloidea</taxon>
        <taxon>Crambidae</taxon>
        <taxon>Crambinae</taxon>
        <taxon>Chilo</taxon>
    </lineage>
</organism>
<dbReference type="InterPro" id="IPR048349">
    <property type="entry name" value="CCDC22_N"/>
</dbReference>
<name>A0ABN8AUK6_CHISP</name>
<dbReference type="InterPro" id="IPR008530">
    <property type="entry name" value="CCDC22"/>
</dbReference>
<evidence type="ECO:0000259" key="5">
    <source>
        <dbReference type="Pfam" id="PF21674"/>
    </source>
</evidence>
<sequence>MEEVDSIILHFLRQLNVNINPDTKSVCELPVDAIIELATKCLCKINNSLKLPTKMPSSISQRIELASQIASICKDLGYKNDVGYQTFLYYNEADLRQVFMFLIENLPNESKQNLVRSRANDNKSLLLQEVSNKIGEKLNSIWIPSCCSPNNKKQIGDFVFRIDSSTRCNTENEQALIEKLRSIKSTNGVENSITISSENDKEFNVNEHEINKNLKELKELSIILRQKLDALESEKNVMDVEFSQVQRACERVDTEIKNVLNILEIIGITDIESFEDYALENVMEKVHNDIPLLHKQSEELTFKNLSLKMDLDKLKNNMTSNESERSKCQLIIEMLKEEARSMKEDYKKNQETRDQLKNIYEKSKGGNKRSLYTKRILEIISNVDKQNMEIKKILEDTRQLQKEINSLEGQLDRCFSIADETLFRDAKKDDQAKKAYKLLALLHSECGSIVTLVNDTGAIARDIVDLEDNIKIEKTKRTEDTLKKIHLDLTKMQTECQSIGGSEPDRGGSPCLAYAWPSGLYAAFHGIAYSRGPGFESR</sequence>
<dbReference type="PANTHER" id="PTHR15668:SF4">
    <property type="entry name" value="COILED-COIL DOMAIN-CONTAINING PROTEIN 22"/>
    <property type="match status" value="1"/>
</dbReference>
<keyword evidence="7" id="KW-1185">Reference proteome</keyword>
<feature type="domain" description="CCDC22 coiled-coil" evidence="4">
    <location>
        <begin position="120"/>
        <end position="476"/>
    </location>
</feature>
<feature type="coiled-coil region" evidence="3">
    <location>
        <begin position="383"/>
        <end position="410"/>
    </location>
</feature>
<accession>A0ABN8AUK6</accession>
<dbReference type="InterPro" id="IPR048348">
    <property type="entry name" value="CCDC22_CC"/>
</dbReference>
<evidence type="ECO:0000313" key="7">
    <source>
        <dbReference type="Proteomes" id="UP001153292"/>
    </source>
</evidence>
<evidence type="ECO:0000256" key="3">
    <source>
        <dbReference type="SAM" id="Coils"/>
    </source>
</evidence>
<feature type="domain" description="CCDC22 N-terminal" evidence="5">
    <location>
        <begin position="1"/>
        <end position="107"/>
    </location>
</feature>
<evidence type="ECO:0000256" key="2">
    <source>
        <dbReference type="ARBA" id="ARBA00017553"/>
    </source>
</evidence>
<comment type="similarity">
    <text evidence="1">Belongs to the CCDC22 family.</text>
</comment>
<protein>
    <recommendedName>
        <fullName evidence="2">Coiled-coil domain-containing protein 22 homolog</fullName>
    </recommendedName>
</protein>
<dbReference type="PANTHER" id="PTHR15668">
    <property type="entry name" value="JM1 PROTEIN"/>
    <property type="match status" value="1"/>
</dbReference>
<evidence type="ECO:0000256" key="1">
    <source>
        <dbReference type="ARBA" id="ARBA00006438"/>
    </source>
</evidence>
<proteinExistence type="inferred from homology"/>
<dbReference type="EMBL" id="OU963894">
    <property type="protein sequence ID" value="CAH0397420.1"/>
    <property type="molecule type" value="Genomic_DNA"/>
</dbReference>
<evidence type="ECO:0000313" key="6">
    <source>
        <dbReference type="EMBL" id="CAH0397420.1"/>
    </source>
</evidence>
<dbReference type="Pfam" id="PF05667">
    <property type="entry name" value="CCDC22_CC"/>
    <property type="match status" value="1"/>
</dbReference>
<dbReference type="Pfam" id="PF21674">
    <property type="entry name" value="CCDC22_N"/>
    <property type="match status" value="1"/>
</dbReference>
<reference evidence="6" key="1">
    <citation type="submission" date="2021-12" db="EMBL/GenBank/DDBJ databases">
        <authorList>
            <person name="King R."/>
        </authorList>
    </citation>
    <scope>NUCLEOTIDE SEQUENCE</scope>
</reference>
<dbReference type="Proteomes" id="UP001153292">
    <property type="component" value="Chromosome 1"/>
</dbReference>
<gene>
    <name evidence="6" type="ORF">CHILSU_LOCUS489</name>
</gene>
<feature type="coiled-coil region" evidence="3">
    <location>
        <begin position="332"/>
        <end position="359"/>
    </location>
</feature>
<keyword evidence="3" id="KW-0175">Coiled coil</keyword>
<evidence type="ECO:0000259" key="4">
    <source>
        <dbReference type="Pfam" id="PF05667"/>
    </source>
</evidence>